<dbReference type="EMBL" id="CM055102">
    <property type="protein sequence ID" value="KAJ7539335.1"/>
    <property type="molecule type" value="Genomic_DNA"/>
</dbReference>
<keyword evidence="2" id="KW-1185">Reference proteome</keyword>
<dbReference type="Proteomes" id="UP001162992">
    <property type="component" value="Chromosome 11"/>
</dbReference>
<gene>
    <name evidence="1" type="ORF">O6H91_11G087500</name>
</gene>
<name>A0ACC2CBJ7_DIPCM</name>
<sequence length="74" mass="7993">MADSSLAFPIPIPIASKKSCDTEALEKCLKEQQGDMQKCRQHIDAFRSACSSGMSCESKPKPTTSTQRASASQL</sequence>
<protein>
    <submittedName>
        <fullName evidence="1">Uncharacterized protein</fullName>
    </submittedName>
</protein>
<evidence type="ECO:0000313" key="1">
    <source>
        <dbReference type="EMBL" id="KAJ7539335.1"/>
    </source>
</evidence>
<reference evidence="2" key="1">
    <citation type="journal article" date="2024" name="Proc. Natl. Acad. Sci. U.S.A.">
        <title>Extraordinary preservation of gene collinearity over three hundred million years revealed in homosporous lycophytes.</title>
        <authorList>
            <person name="Li C."/>
            <person name="Wickell D."/>
            <person name="Kuo L.Y."/>
            <person name="Chen X."/>
            <person name="Nie B."/>
            <person name="Liao X."/>
            <person name="Peng D."/>
            <person name="Ji J."/>
            <person name="Jenkins J."/>
            <person name="Williams M."/>
            <person name="Shu S."/>
            <person name="Plott C."/>
            <person name="Barry K."/>
            <person name="Rajasekar S."/>
            <person name="Grimwood J."/>
            <person name="Han X."/>
            <person name="Sun S."/>
            <person name="Hou Z."/>
            <person name="He W."/>
            <person name="Dai G."/>
            <person name="Sun C."/>
            <person name="Schmutz J."/>
            <person name="Leebens-Mack J.H."/>
            <person name="Li F.W."/>
            <person name="Wang L."/>
        </authorList>
    </citation>
    <scope>NUCLEOTIDE SEQUENCE [LARGE SCALE GENOMIC DNA]</scope>
    <source>
        <strain evidence="2">cv. PW_Plant_1</strain>
    </source>
</reference>
<evidence type="ECO:0000313" key="2">
    <source>
        <dbReference type="Proteomes" id="UP001162992"/>
    </source>
</evidence>
<organism evidence="1 2">
    <name type="scientific">Diphasiastrum complanatum</name>
    <name type="common">Issler's clubmoss</name>
    <name type="synonym">Lycopodium complanatum</name>
    <dbReference type="NCBI Taxonomy" id="34168"/>
    <lineage>
        <taxon>Eukaryota</taxon>
        <taxon>Viridiplantae</taxon>
        <taxon>Streptophyta</taxon>
        <taxon>Embryophyta</taxon>
        <taxon>Tracheophyta</taxon>
        <taxon>Lycopodiopsida</taxon>
        <taxon>Lycopodiales</taxon>
        <taxon>Lycopodiaceae</taxon>
        <taxon>Lycopodioideae</taxon>
        <taxon>Diphasiastrum</taxon>
    </lineage>
</organism>
<accession>A0ACC2CBJ7</accession>
<comment type="caution">
    <text evidence="1">The sequence shown here is derived from an EMBL/GenBank/DDBJ whole genome shotgun (WGS) entry which is preliminary data.</text>
</comment>
<proteinExistence type="predicted"/>